<dbReference type="InterPro" id="IPR017441">
    <property type="entry name" value="Protein_kinase_ATP_BS"/>
</dbReference>
<feature type="compositionally biased region" description="Basic and acidic residues" evidence="7">
    <location>
        <begin position="716"/>
        <end position="731"/>
    </location>
</feature>
<feature type="region of interest" description="Disordered" evidence="7">
    <location>
        <begin position="1"/>
        <end position="27"/>
    </location>
</feature>
<dbReference type="InterPro" id="IPR011009">
    <property type="entry name" value="Kinase-like_dom_sf"/>
</dbReference>
<keyword evidence="2" id="KW-0808">Transferase</keyword>
<evidence type="ECO:0000256" key="3">
    <source>
        <dbReference type="ARBA" id="ARBA00022741"/>
    </source>
</evidence>
<dbReference type="PROSITE" id="PS00107">
    <property type="entry name" value="PROTEIN_KINASE_ATP"/>
    <property type="match status" value="1"/>
</dbReference>
<proteinExistence type="predicted"/>
<feature type="compositionally biased region" description="Polar residues" evidence="7">
    <location>
        <begin position="683"/>
        <end position="692"/>
    </location>
</feature>
<feature type="domain" description="Protein kinase" evidence="8">
    <location>
        <begin position="48"/>
        <end position="424"/>
    </location>
</feature>
<evidence type="ECO:0000256" key="4">
    <source>
        <dbReference type="ARBA" id="ARBA00022777"/>
    </source>
</evidence>
<dbReference type="GO" id="GO:0007165">
    <property type="term" value="P:signal transduction"/>
    <property type="evidence" value="ECO:0007669"/>
    <property type="project" value="TreeGrafter"/>
</dbReference>
<dbReference type="Gene3D" id="3.30.200.20">
    <property type="entry name" value="Phosphorylase Kinase, domain 1"/>
    <property type="match status" value="1"/>
</dbReference>
<keyword evidence="4" id="KW-0418">Kinase</keyword>
<evidence type="ECO:0000256" key="6">
    <source>
        <dbReference type="PROSITE-ProRule" id="PRU10141"/>
    </source>
</evidence>
<dbReference type="PROSITE" id="PS50011">
    <property type="entry name" value="PROTEIN_KINASE_DOM"/>
    <property type="match status" value="1"/>
</dbReference>
<dbReference type="Pfam" id="PF00069">
    <property type="entry name" value="Pkinase"/>
    <property type="match status" value="2"/>
</dbReference>
<sequence>MSSDIDSTASVHADDPSGLPFDPPGSVRMTAELSYRHSDDRRPIVNQYLRGHRVGKGQHGEVWVCWDLQDNRRELAIKAVKRNNPRAEKMNMLRRRNLPASSHTPLTEKLGSLEHKIRKEIAIMKKCRHGHVVRLLEVIDDKLNDRIYMVYVFTTGHGLGDVMEYLSGGEIKWRNEQQNEPVLQVDQCRRICRDVILGLEYLHYQGIIHRDIKPANLLWTADRQMVKISDFGVSHFSYAQRLAAAGRGKVALDDANDPILLDDSDLSKRAGTPPFLAPEVIAEYNSTDPSPSISAFATSSTLPSLRSATHVGSSSTVRPTTSQRQQITKAIDVWALGVTLYCLLFGQIPFRAPDSSEYMLYNIICKHDWEPEETMGHDCIPTGGRRPKDKKSEGYIVMNLLDKLLEKDPNKRMTLDQAKRYVWFLRDIPHSQDWLRKTSPSWNDMVTVTESDTRKAMTTLRFSWGWPKRITRRISSLFKGVRSSHVTSSRRYDDDEAEDFAVRSSPAIAVGRHKSVSDRMSSSEVHDKGKRRATSRSAIVRNDSTPNMGRRREESIERWARDASKSGKHESIVSYPRPRWTLDQCQPCESHSQGRPSSSRGRENAGTPLPEDAMFLGAGGVCNDPSSLVSSNLPLGLNQSISNSVIVLRHPQPERLHITAPVSVVPEPSSHDSGHSRHPVVRSATQSPSPLQQVAYESEPSPMTDEDYEDFDDDSSFFRDTHKDRQAESEAFRANTSLMYDEEDEDESDEETVPIEVKRRRPSVSLTAASPVHLSDFSDDACSR</sequence>
<feature type="compositionally biased region" description="Acidic residues" evidence="7">
    <location>
        <begin position="704"/>
        <end position="715"/>
    </location>
</feature>
<dbReference type="STRING" id="180088.A0A1J8QE41"/>
<evidence type="ECO:0000256" key="2">
    <source>
        <dbReference type="ARBA" id="ARBA00022679"/>
    </source>
</evidence>
<dbReference type="OrthoDB" id="68483at2759"/>
<dbReference type="PANTHER" id="PTHR43895:SF152">
    <property type="entry name" value="SERINE_THREONINE-PROTEIN KINASE TOS3"/>
    <property type="match status" value="1"/>
</dbReference>
<keyword evidence="3 6" id="KW-0547">Nucleotide-binding</keyword>
<feature type="region of interest" description="Disordered" evidence="7">
    <location>
        <begin position="511"/>
        <end position="612"/>
    </location>
</feature>
<feature type="binding site" evidence="6">
    <location>
        <position position="78"/>
    </location>
    <ligand>
        <name>ATP</name>
        <dbReference type="ChEBI" id="CHEBI:30616"/>
    </ligand>
</feature>
<organism evidence="9 10">
    <name type="scientific">Rhizopogon vesiculosus</name>
    <dbReference type="NCBI Taxonomy" id="180088"/>
    <lineage>
        <taxon>Eukaryota</taxon>
        <taxon>Fungi</taxon>
        <taxon>Dikarya</taxon>
        <taxon>Basidiomycota</taxon>
        <taxon>Agaricomycotina</taxon>
        <taxon>Agaricomycetes</taxon>
        <taxon>Agaricomycetidae</taxon>
        <taxon>Boletales</taxon>
        <taxon>Suillineae</taxon>
        <taxon>Rhizopogonaceae</taxon>
        <taxon>Rhizopogon</taxon>
    </lineage>
</organism>
<dbReference type="Proteomes" id="UP000183567">
    <property type="component" value="Unassembled WGS sequence"/>
</dbReference>
<evidence type="ECO:0000256" key="5">
    <source>
        <dbReference type="ARBA" id="ARBA00022840"/>
    </source>
</evidence>
<feature type="compositionally biased region" description="Basic and acidic residues" evidence="7">
    <location>
        <begin position="550"/>
        <end position="571"/>
    </location>
</feature>
<dbReference type="GO" id="GO:0004674">
    <property type="term" value="F:protein serine/threonine kinase activity"/>
    <property type="evidence" value="ECO:0007669"/>
    <property type="project" value="UniProtKB-KW"/>
</dbReference>
<keyword evidence="5 6" id="KW-0067">ATP-binding</keyword>
<dbReference type="SMART" id="SM00220">
    <property type="entry name" value="S_TKc"/>
    <property type="match status" value="1"/>
</dbReference>
<evidence type="ECO:0000259" key="8">
    <source>
        <dbReference type="PROSITE" id="PS50011"/>
    </source>
</evidence>
<feature type="region of interest" description="Disordered" evidence="7">
    <location>
        <begin position="665"/>
        <end position="759"/>
    </location>
</feature>
<reference evidence="9 10" key="1">
    <citation type="submission" date="2016-03" db="EMBL/GenBank/DDBJ databases">
        <title>Comparative genomics of the ectomycorrhizal sister species Rhizopogon vinicolor and Rhizopogon vesiculosus (Basidiomycota: Boletales) reveals a divergence of the mating type B locus.</title>
        <authorList>
            <person name="Mujic A.B."/>
            <person name="Kuo A."/>
            <person name="Tritt A."/>
            <person name="Lipzen A."/>
            <person name="Chen C."/>
            <person name="Johnson J."/>
            <person name="Sharma A."/>
            <person name="Barry K."/>
            <person name="Grigoriev I.V."/>
            <person name="Spatafora J.W."/>
        </authorList>
    </citation>
    <scope>NUCLEOTIDE SEQUENCE [LARGE SCALE GENOMIC DNA]</scope>
    <source>
        <strain evidence="9 10">AM-OR11-056</strain>
    </source>
</reference>
<dbReference type="AlphaFoldDB" id="A0A1J8QE41"/>
<name>A0A1J8QE41_9AGAM</name>
<dbReference type="PANTHER" id="PTHR43895">
    <property type="entry name" value="CALCIUM/CALMODULIN-DEPENDENT PROTEIN KINASE KINASE-RELATED"/>
    <property type="match status" value="1"/>
</dbReference>
<dbReference type="Gene3D" id="1.10.510.10">
    <property type="entry name" value="Transferase(Phosphotransferase) domain 1"/>
    <property type="match status" value="1"/>
</dbReference>
<dbReference type="SUPFAM" id="SSF56112">
    <property type="entry name" value="Protein kinase-like (PK-like)"/>
    <property type="match status" value="1"/>
</dbReference>
<keyword evidence="10" id="KW-1185">Reference proteome</keyword>
<feature type="compositionally biased region" description="Polar residues" evidence="7">
    <location>
        <begin position="1"/>
        <end position="10"/>
    </location>
</feature>
<comment type="caution">
    <text evidence="9">The sequence shown here is derived from an EMBL/GenBank/DDBJ whole genome shotgun (WGS) entry which is preliminary data.</text>
</comment>
<protein>
    <recommendedName>
        <fullName evidence="8">Protein kinase domain-containing protein</fullName>
    </recommendedName>
</protein>
<dbReference type="InterPro" id="IPR000719">
    <property type="entry name" value="Prot_kinase_dom"/>
</dbReference>
<dbReference type="GO" id="GO:0005524">
    <property type="term" value="F:ATP binding"/>
    <property type="evidence" value="ECO:0007669"/>
    <property type="project" value="UniProtKB-UniRule"/>
</dbReference>
<evidence type="ECO:0000313" key="10">
    <source>
        <dbReference type="Proteomes" id="UP000183567"/>
    </source>
</evidence>
<keyword evidence="1" id="KW-0723">Serine/threonine-protein kinase</keyword>
<evidence type="ECO:0000313" key="9">
    <source>
        <dbReference type="EMBL" id="OJA18219.1"/>
    </source>
</evidence>
<gene>
    <name evidence="9" type="ORF">AZE42_06185</name>
</gene>
<feature type="compositionally biased region" description="Polar residues" evidence="7">
    <location>
        <begin position="583"/>
        <end position="599"/>
    </location>
</feature>
<evidence type="ECO:0000256" key="1">
    <source>
        <dbReference type="ARBA" id="ARBA00022527"/>
    </source>
</evidence>
<evidence type="ECO:0000256" key="7">
    <source>
        <dbReference type="SAM" id="MobiDB-lite"/>
    </source>
</evidence>
<dbReference type="CDD" id="cd14008">
    <property type="entry name" value="STKc_LKB1_CaMKK"/>
    <property type="match status" value="1"/>
</dbReference>
<feature type="compositionally biased region" description="Acidic residues" evidence="7">
    <location>
        <begin position="740"/>
        <end position="753"/>
    </location>
</feature>
<accession>A0A1J8QE41</accession>
<dbReference type="EMBL" id="LVVM01001584">
    <property type="protein sequence ID" value="OJA18219.1"/>
    <property type="molecule type" value="Genomic_DNA"/>
</dbReference>